<organism evidence="7 8">
    <name type="scientific">Parasphingopyxis marina</name>
    <dbReference type="NCBI Taxonomy" id="2761622"/>
    <lineage>
        <taxon>Bacteria</taxon>
        <taxon>Pseudomonadati</taxon>
        <taxon>Pseudomonadota</taxon>
        <taxon>Alphaproteobacteria</taxon>
        <taxon>Sphingomonadales</taxon>
        <taxon>Sphingomonadaceae</taxon>
        <taxon>Parasphingopyxis</taxon>
    </lineage>
</organism>
<dbReference type="HAMAP" id="MF_00074">
    <property type="entry name" value="16SrRNA_methyltr_G"/>
    <property type="match status" value="1"/>
</dbReference>
<dbReference type="GO" id="GO:0070043">
    <property type="term" value="F:rRNA (guanine-N7-)-methyltransferase activity"/>
    <property type="evidence" value="ECO:0007669"/>
    <property type="project" value="UniProtKB-UniRule"/>
</dbReference>
<dbReference type="PANTHER" id="PTHR31760">
    <property type="entry name" value="S-ADENOSYL-L-METHIONINE-DEPENDENT METHYLTRANSFERASES SUPERFAMILY PROTEIN"/>
    <property type="match status" value="1"/>
</dbReference>
<feature type="binding site" evidence="6">
    <location>
        <position position="83"/>
    </location>
    <ligand>
        <name>S-adenosyl-L-methionine</name>
        <dbReference type="ChEBI" id="CHEBI:59789"/>
    </ligand>
</feature>
<evidence type="ECO:0000313" key="8">
    <source>
        <dbReference type="Proteomes" id="UP000564378"/>
    </source>
</evidence>
<protein>
    <recommendedName>
        <fullName evidence="6">Ribosomal RNA small subunit methyltransferase G</fullName>
        <ecNumber evidence="6">2.1.1.170</ecNumber>
    </recommendedName>
    <alternativeName>
        <fullName evidence="6">16S rRNA 7-methylguanosine methyltransferase</fullName>
        <shortName evidence="6">16S rRNA m7G methyltransferase</shortName>
    </alternativeName>
</protein>
<keyword evidence="3 6" id="KW-0489">Methyltransferase</keyword>
<dbReference type="EC" id="2.1.1.170" evidence="6"/>
<dbReference type="EMBL" id="JACJVJ010000001">
    <property type="protein sequence ID" value="MBC2776294.1"/>
    <property type="molecule type" value="Genomic_DNA"/>
</dbReference>
<reference evidence="7 8" key="1">
    <citation type="submission" date="2020-08" db="EMBL/GenBank/DDBJ databases">
        <title>Draft genome sequence of Parasphingopyxis sp. GrpM-11.</title>
        <authorList>
            <person name="Oh J."/>
            <person name="Roh D.-H."/>
        </authorList>
    </citation>
    <scope>NUCLEOTIDE SEQUENCE [LARGE SCALE GENOMIC DNA]</scope>
    <source>
        <strain evidence="7 8">GrpM-11</strain>
    </source>
</reference>
<comment type="similarity">
    <text evidence="6">Belongs to the methyltransferase superfamily. RNA methyltransferase RsmG family.</text>
</comment>
<dbReference type="InterPro" id="IPR029063">
    <property type="entry name" value="SAM-dependent_MTases_sf"/>
</dbReference>
<keyword evidence="5 6" id="KW-0949">S-adenosyl-L-methionine</keyword>
<dbReference type="GO" id="GO:0005829">
    <property type="term" value="C:cytosol"/>
    <property type="evidence" value="ECO:0007669"/>
    <property type="project" value="TreeGrafter"/>
</dbReference>
<dbReference type="AlphaFoldDB" id="A0A842HXR4"/>
<evidence type="ECO:0000256" key="3">
    <source>
        <dbReference type="ARBA" id="ARBA00022603"/>
    </source>
</evidence>
<evidence type="ECO:0000313" key="7">
    <source>
        <dbReference type="EMBL" id="MBC2776294.1"/>
    </source>
</evidence>
<feature type="binding site" evidence="6">
    <location>
        <position position="143"/>
    </location>
    <ligand>
        <name>S-adenosyl-L-methionine</name>
        <dbReference type="ChEBI" id="CHEBI:59789"/>
    </ligand>
</feature>
<keyword evidence="2 6" id="KW-0698">rRNA processing</keyword>
<dbReference type="PANTHER" id="PTHR31760:SF0">
    <property type="entry name" value="S-ADENOSYL-L-METHIONINE-DEPENDENT METHYLTRANSFERASES SUPERFAMILY PROTEIN"/>
    <property type="match status" value="1"/>
</dbReference>
<evidence type="ECO:0000256" key="4">
    <source>
        <dbReference type="ARBA" id="ARBA00022679"/>
    </source>
</evidence>
<proteinExistence type="inferred from homology"/>
<dbReference type="Gene3D" id="3.40.50.150">
    <property type="entry name" value="Vaccinia Virus protein VP39"/>
    <property type="match status" value="1"/>
</dbReference>
<comment type="caution">
    <text evidence="7">The sequence shown here is derived from an EMBL/GenBank/DDBJ whole genome shotgun (WGS) entry which is preliminary data.</text>
</comment>
<comment type="catalytic activity">
    <reaction evidence="6">
        <text>guanosine(527) in 16S rRNA + S-adenosyl-L-methionine = N(7)-methylguanosine(527) in 16S rRNA + S-adenosyl-L-homocysteine</text>
        <dbReference type="Rhea" id="RHEA:42732"/>
        <dbReference type="Rhea" id="RHEA-COMP:10209"/>
        <dbReference type="Rhea" id="RHEA-COMP:10210"/>
        <dbReference type="ChEBI" id="CHEBI:57856"/>
        <dbReference type="ChEBI" id="CHEBI:59789"/>
        <dbReference type="ChEBI" id="CHEBI:74269"/>
        <dbReference type="ChEBI" id="CHEBI:74480"/>
        <dbReference type="EC" id="2.1.1.170"/>
    </reaction>
</comment>
<evidence type="ECO:0000256" key="2">
    <source>
        <dbReference type="ARBA" id="ARBA00022552"/>
    </source>
</evidence>
<dbReference type="Proteomes" id="UP000564378">
    <property type="component" value="Unassembled WGS sequence"/>
</dbReference>
<accession>A0A842HXR4</accession>
<feature type="binding site" evidence="6">
    <location>
        <position position="78"/>
    </location>
    <ligand>
        <name>S-adenosyl-L-methionine</name>
        <dbReference type="ChEBI" id="CHEBI:59789"/>
    </ligand>
</feature>
<evidence type="ECO:0000256" key="1">
    <source>
        <dbReference type="ARBA" id="ARBA00022490"/>
    </source>
</evidence>
<keyword evidence="1 6" id="KW-0963">Cytoplasm</keyword>
<dbReference type="InterPro" id="IPR003682">
    <property type="entry name" value="rRNA_ssu_MeTfrase_G"/>
</dbReference>
<dbReference type="Pfam" id="PF02527">
    <property type="entry name" value="GidB"/>
    <property type="match status" value="1"/>
</dbReference>
<keyword evidence="8" id="KW-1185">Reference proteome</keyword>
<gene>
    <name evidence="6 7" type="primary">rsmG</name>
    <name evidence="7" type="ORF">H6P80_01545</name>
</gene>
<dbReference type="NCBIfam" id="TIGR00138">
    <property type="entry name" value="rsmG_gidB"/>
    <property type="match status" value="1"/>
</dbReference>
<evidence type="ECO:0000256" key="6">
    <source>
        <dbReference type="HAMAP-Rule" id="MF_00074"/>
    </source>
</evidence>
<feature type="binding site" evidence="6">
    <location>
        <begin position="132"/>
        <end position="133"/>
    </location>
    <ligand>
        <name>S-adenosyl-L-methionine</name>
        <dbReference type="ChEBI" id="CHEBI:59789"/>
    </ligand>
</feature>
<keyword evidence="4 6" id="KW-0808">Transferase</keyword>
<sequence length="213" mass="23694">MDELAVKQWLVDRLDVSRETLGALDRFVALLLAEARQQNLISRATIEDVWSRHILDSAQLLLLAREYGAGDGDWLDLGSGPGLPGIVLALAGNMSITLVEERARRAAFLEQAVRALGLDDRVTVEGKKVQRVENRGYSVITARAFAPLPKLFDLAYRFARPGSLWILPKGKSVEEELAAVRGAWQGRFETVQSVTDSESFILLAQDVKPERRR</sequence>
<evidence type="ECO:0000256" key="5">
    <source>
        <dbReference type="ARBA" id="ARBA00022691"/>
    </source>
</evidence>
<comment type="function">
    <text evidence="6">Specifically methylates the N7 position of guanine in position 527 of 16S rRNA.</text>
</comment>
<comment type="caution">
    <text evidence="6">Lacks conserved residue(s) required for the propagation of feature annotation.</text>
</comment>
<dbReference type="SUPFAM" id="SSF53335">
    <property type="entry name" value="S-adenosyl-L-methionine-dependent methyltransferases"/>
    <property type="match status" value="1"/>
</dbReference>
<name>A0A842HXR4_9SPHN</name>
<comment type="subcellular location">
    <subcellularLocation>
        <location evidence="6">Cytoplasm</location>
    </subcellularLocation>
</comment>
<dbReference type="PIRSF" id="PIRSF003078">
    <property type="entry name" value="GidB"/>
    <property type="match status" value="1"/>
</dbReference>